<keyword evidence="2 4" id="KW-0547">Nucleotide-binding</keyword>
<sequence length="338" mass="37523">MTVFVTGAGAGVGQSILKSLQLSKVKTRVIIGDISPLATGLYRAQVAYIIPLADDPAYLAALEKICKAEQVDMLLIGTDVELIIFASNKEAFEKTTGTRVIVSDSEAVAIADDKWKTVGFLKSHGFPYVYSALADNADSFIKNAKWPVIVKPRIAARSVGFQIIPNEAELRSALQKDPNLIIQEYLSEEDEEYTCGAFFYEGACYGVTVMKRWLRNGDTYKAIVCREPEMEKFIKAVGTDLRIIGPCNFQLRKSGGEFKIFEINCRFSGTTGAASALGFNVTNALLQKIFFNRPLHPLAIRDAYIFRYWNEVFVPPEEVALLAKRGNLEESRSDTNLF</sequence>
<dbReference type="SUPFAM" id="SSF56059">
    <property type="entry name" value="Glutathione synthetase ATP-binding domain-like"/>
    <property type="match status" value="1"/>
</dbReference>
<feature type="domain" description="ATP-grasp" evidence="5">
    <location>
        <begin position="118"/>
        <end position="290"/>
    </location>
</feature>
<evidence type="ECO:0000256" key="1">
    <source>
        <dbReference type="ARBA" id="ARBA00022598"/>
    </source>
</evidence>
<evidence type="ECO:0000313" key="6">
    <source>
        <dbReference type="EMBL" id="OGY63573.1"/>
    </source>
</evidence>
<comment type="caution">
    <text evidence="6">The sequence shown here is derived from an EMBL/GenBank/DDBJ whole genome shotgun (WGS) entry which is preliminary data.</text>
</comment>
<dbReference type="Proteomes" id="UP000177960">
    <property type="component" value="Unassembled WGS sequence"/>
</dbReference>
<dbReference type="InterPro" id="IPR013815">
    <property type="entry name" value="ATP_grasp_subdomain_1"/>
</dbReference>
<proteinExistence type="predicted"/>
<dbReference type="GO" id="GO:0016874">
    <property type="term" value="F:ligase activity"/>
    <property type="evidence" value="ECO:0007669"/>
    <property type="project" value="UniProtKB-KW"/>
</dbReference>
<dbReference type="InterPro" id="IPR011761">
    <property type="entry name" value="ATP-grasp"/>
</dbReference>
<keyword evidence="1" id="KW-0436">Ligase</keyword>
<dbReference type="InterPro" id="IPR052032">
    <property type="entry name" value="ATP-dep_AA_Ligase"/>
</dbReference>
<accession>A0A1G1ZG77</accession>
<dbReference type="PROSITE" id="PS50975">
    <property type="entry name" value="ATP_GRASP"/>
    <property type="match status" value="1"/>
</dbReference>
<dbReference type="AlphaFoldDB" id="A0A1G1ZG77"/>
<dbReference type="EMBL" id="MHJG01000021">
    <property type="protein sequence ID" value="OGY63573.1"/>
    <property type="molecule type" value="Genomic_DNA"/>
</dbReference>
<dbReference type="PANTHER" id="PTHR43585">
    <property type="entry name" value="FUMIPYRROLE BIOSYNTHESIS PROTEIN C"/>
    <property type="match status" value="1"/>
</dbReference>
<dbReference type="Gene3D" id="3.40.50.20">
    <property type="match status" value="1"/>
</dbReference>
<evidence type="ECO:0000313" key="7">
    <source>
        <dbReference type="Proteomes" id="UP000177960"/>
    </source>
</evidence>
<name>A0A1G1ZG77_9BACT</name>
<dbReference type="Gene3D" id="3.30.1490.20">
    <property type="entry name" value="ATP-grasp fold, A domain"/>
    <property type="match status" value="1"/>
</dbReference>
<organism evidence="6 7">
    <name type="scientific">Candidatus Harrisonbacteria bacterium RIFCSPHIGHO2_02_FULL_42_16</name>
    <dbReference type="NCBI Taxonomy" id="1798404"/>
    <lineage>
        <taxon>Bacteria</taxon>
        <taxon>Candidatus Harrisoniibacteriota</taxon>
    </lineage>
</organism>
<dbReference type="Pfam" id="PF15632">
    <property type="entry name" value="ATPgrasp_Ter"/>
    <property type="match status" value="1"/>
</dbReference>
<evidence type="ECO:0000256" key="3">
    <source>
        <dbReference type="ARBA" id="ARBA00022840"/>
    </source>
</evidence>
<protein>
    <recommendedName>
        <fullName evidence="5">ATP-grasp domain-containing protein</fullName>
    </recommendedName>
</protein>
<evidence type="ECO:0000256" key="2">
    <source>
        <dbReference type="ARBA" id="ARBA00022741"/>
    </source>
</evidence>
<dbReference type="GO" id="GO:0005524">
    <property type="term" value="F:ATP binding"/>
    <property type="evidence" value="ECO:0007669"/>
    <property type="project" value="UniProtKB-UniRule"/>
</dbReference>
<dbReference type="GO" id="GO:0046872">
    <property type="term" value="F:metal ion binding"/>
    <property type="evidence" value="ECO:0007669"/>
    <property type="project" value="InterPro"/>
</dbReference>
<dbReference type="SUPFAM" id="SSF51735">
    <property type="entry name" value="NAD(P)-binding Rossmann-fold domains"/>
    <property type="match status" value="1"/>
</dbReference>
<dbReference type="NCBIfam" id="NF009402">
    <property type="entry name" value="PRK12767.1-1"/>
    <property type="match status" value="1"/>
</dbReference>
<dbReference type="STRING" id="1798404.A3B92_01730"/>
<dbReference type="Gene3D" id="3.30.470.20">
    <property type="entry name" value="ATP-grasp fold, B domain"/>
    <property type="match status" value="1"/>
</dbReference>
<reference evidence="6 7" key="1">
    <citation type="journal article" date="2016" name="Nat. Commun.">
        <title>Thousands of microbial genomes shed light on interconnected biogeochemical processes in an aquifer system.</title>
        <authorList>
            <person name="Anantharaman K."/>
            <person name="Brown C.T."/>
            <person name="Hug L.A."/>
            <person name="Sharon I."/>
            <person name="Castelle C.J."/>
            <person name="Probst A.J."/>
            <person name="Thomas B.C."/>
            <person name="Singh A."/>
            <person name="Wilkins M.J."/>
            <person name="Karaoz U."/>
            <person name="Brodie E.L."/>
            <person name="Williams K.H."/>
            <person name="Hubbard S.S."/>
            <person name="Banfield J.F."/>
        </authorList>
    </citation>
    <scope>NUCLEOTIDE SEQUENCE [LARGE SCALE GENOMIC DNA]</scope>
</reference>
<evidence type="ECO:0000259" key="5">
    <source>
        <dbReference type="PROSITE" id="PS50975"/>
    </source>
</evidence>
<keyword evidence="3 4" id="KW-0067">ATP-binding</keyword>
<evidence type="ECO:0000256" key="4">
    <source>
        <dbReference type="PROSITE-ProRule" id="PRU00409"/>
    </source>
</evidence>
<gene>
    <name evidence="6" type="ORF">A3B92_01730</name>
</gene>
<dbReference type="InterPro" id="IPR036291">
    <property type="entry name" value="NAD(P)-bd_dom_sf"/>
</dbReference>
<dbReference type="InterPro" id="IPR048764">
    <property type="entry name" value="PylC_N"/>
</dbReference>
<dbReference type="PANTHER" id="PTHR43585:SF2">
    <property type="entry name" value="ATP-GRASP ENZYME FSQD"/>
    <property type="match status" value="1"/>
</dbReference>
<dbReference type="Pfam" id="PF21360">
    <property type="entry name" value="PylC-like_N"/>
    <property type="match status" value="1"/>
</dbReference>